<dbReference type="InterPro" id="IPR047335">
    <property type="entry name" value="RUFY1-3"/>
</dbReference>
<evidence type="ECO:0000256" key="6">
    <source>
        <dbReference type="SAM" id="Coils"/>
    </source>
</evidence>
<sequence length="634" mass="71494">MDIERINLLSIARYLIREVVGKMDAKQQIVLGKENSESNQVESDFREEPTIQALLTVIEHCLCHGLRTDLPTQDITYQNMTETTSPLEVIRNSASALRRAKDQVIQTANSLLAVSRALPNPWPVVLHMEQCHPVADKLSAHVLSLSEVRTGLGKSRVWIRYALMYKELGAYLQHMLDSDFKLTDSKGSSSSDSPSSPNVSILTRHSFYHPGALLLNNEGVVFVGLLVGLAAVDFCFILKDKLDEFDSGLDTIPYHICIETHKESKTEYGEYREIAVSTDERTSFLKQNKYLEDENRKLLRRLQDASAAHTRLSESVNNLSKELGSIKLENQGFKIMLAHLKKNNPLTVNGPPKSVNGKSNSPILGQPPDLENELKQALNQVDEKTVLVDSLRGEINELQSRSVQLMRQLSSREKSLDEKQLLIRQLEGKSKGMSNIMEQMRERVSSLTNEKTSSERVIGQLRMQLKELQARVTKQDGVIQSQKDICNRLESRLSDQSDELTQLRATETKLSTYQTKIESLESEVLCWRTRCEEQETSLSEMAAVVNSSKLEADLLRESHSLLKEAQWTDDSSISNCVRCRVAFGMSRRKHHCRHCGLIFCHSCSSQTMPLASSAKPVRVCDACHALLLQRYSAK</sequence>
<accession>A0A4E0RHA2</accession>
<keyword evidence="1" id="KW-0479">Metal-binding</keyword>
<dbReference type="GO" id="GO:0008270">
    <property type="term" value="F:zinc ion binding"/>
    <property type="evidence" value="ECO:0007669"/>
    <property type="project" value="UniProtKB-KW"/>
</dbReference>
<dbReference type="SUPFAM" id="SSF140741">
    <property type="entry name" value="RUN domain-like"/>
    <property type="match status" value="1"/>
</dbReference>
<organism evidence="9 10">
    <name type="scientific">Fasciola hepatica</name>
    <name type="common">Liver fluke</name>
    <dbReference type="NCBI Taxonomy" id="6192"/>
    <lineage>
        <taxon>Eukaryota</taxon>
        <taxon>Metazoa</taxon>
        <taxon>Spiralia</taxon>
        <taxon>Lophotrochozoa</taxon>
        <taxon>Platyhelminthes</taxon>
        <taxon>Trematoda</taxon>
        <taxon>Digenea</taxon>
        <taxon>Plagiorchiida</taxon>
        <taxon>Echinostomata</taxon>
        <taxon>Echinostomatoidea</taxon>
        <taxon>Fasciolidae</taxon>
        <taxon>Fasciola</taxon>
    </lineage>
</organism>
<feature type="coiled-coil region" evidence="6">
    <location>
        <begin position="288"/>
        <end position="322"/>
    </location>
</feature>
<dbReference type="AlphaFoldDB" id="A0A4E0RHA2"/>
<keyword evidence="4 6" id="KW-0175">Coiled coil</keyword>
<dbReference type="PANTHER" id="PTHR45956:SF6">
    <property type="entry name" value="RUN DOMAIN-CONTAINING PROTEIN"/>
    <property type="match status" value="1"/>
</dbReference>
<dbReference type="InterPro" id="IPR037213">
    <property type="entry name" value="Run_dom_sf"/>
</dbReference>
<keyword evidence="10" id="KW-1185">Reference proteome</keyword>
<dbReference type="InterPro" id="IPR013083">
    <property type="entry name" value="Znf_RING/FYVE/PHD"/>
</dbReference>
<dbReference type="SUPFAM" id="SSF90257">
    <property type="entry name" value="Myosin rod fragments"/>
    <property type="match status" value="1"/>
</dbReference>
<evidence type="ECO:0000256" key="5">
    <source>
        <dbReference type="PROSITE-ProRule" id="PRU00091"/>
    </source>
</evidence>
<dbReference type="Gene3D" id="3.30.40.10">
    <property type="entry name" value="Zinc/RING finger domain, C3HC4 (zinc finger)"/>
    <property type="match status" value="1"/>
</dbReference>
<dbReference type="InterPro" id="IPR000306">
    <property type="entry name" value="Znf_FYVE"/>
</dbReference>
<evidence type="ECO:0000256" key="3">
    <source>
        <dbReference type="ARBA" id="ARBA00022833"/>
    </source>
</evidence>
<evidence type="ECO:0000256" key="1">
    <source>
        <dbReference type="ARBA" id="ARBA00022723"/>
    </source>
</evidence>
<protein>
    <submittedName>
        <fullName evidence="9">RUN and FYVE domain-containing protein 1</fullName>
    </submittedName>
</protein>
<feature type="domain" description="RUN" evidence="8">
    <location>
        <begin position="45"/>
        <end position="241"/>
    </location>
</feature>
<keyword evidence="2 5" id="KW-0863">Zinc-finger</keyword>
<comment type="caution">
    <text evidence="9">The sequence shown here is derived from an EMBL/GenBank/DDBJ whole genome shotgun (WGS) entry which is preliminary data.</text>
</comment>
<dbReference type="Gene3D" id="1.20.58.900">
    <property type="match status" value="1"/>
</dbReference>
<dbReference type="PROSITE" id="PS50826">
    <property type="entry name" value="RUN"/>
    <property type="match status" value="1"/>
</dbReference>
<evidence type="ECO:0000313" key="9">
    <source>
        <dbReference type="EMBL" id="THD26535.1"/>
    </source>
</evidence>
<gene>
    <name evidence="9" type="ORF">D915_002470</name>
</gene>
<dbReference type="SMART" id="SM00064">
    <property type="entry name" value="FYVE"/>
    <property type="match status" value="1"/>
</dbReference>
<dbReference type="GO" id="GO:0005737">
    <property type="term" value="C:cytoplasm"/>
    <property type="evidence" value="ECO:0007669"/>
    <property type="project" value="TreeGrafter"/>
</dbReference>
<proteinExistence type="predicted"/>
<dbReference type="CDD" id="cd15721">
    <property type="entry name" value="FYVE_RUFY1_like"/>
    <property type="match status" value="1"/>
</dbReference>
<dbReference type="PROSITE" id="PS50178">
    <property type="entry name" value="ZF_FYVE"/>
    <property type="match status" value="1"/>
</dbReference>
<evidence type="ECO:0000256" key="2">
    <source>
        <dbReference type="ARBA" id="ARBA00022771"/>
    </source>
</evidence>
<dbReference type="SMART" id="SM00593">
    <property type="entry name" value="RUN"/>
    <property type="match status" value="1"/>
</dbReference>
<name>A0A4E0RHA2_FASHE</name>
<dbReference type="InterPro" id="IPR004012">
    <property type="entry name" value="Run_dom"/>
</dbReference>
<evidence type="ECO:0000256" key="4">
    <source>
        <dbReference type="ARBA" id="ARBA00023054"/>
    </source>
</evidence>
<dbReference type="InterPro" id="IPR017455">
    <property type="entry name" value="Znf_FYVE-rel"/>
</dbReference>
<feature type="coiled-coil region" evidence="6">
    <location>
        <begin position="374"/>
        <end position="523"/>
    </location>
</feature>
<dbReference type="Proteomes" id="UP000230066">
    <property type="component" value="Unassembled WGS sequence"/>
</dbReference>
<keyword evidence="3" id="KW-0862">Zinc</keyword>
<dbReference type="Pfam" id="PF01363">
    <property type="entry name" value="FYVE"/>
    <property type="match status" value="1"/>
</dbReference>
<dbReference type="PANTHER" id="PTHR45956">
    <property type="entry name" value="RUN AND FYVE DOMAIN-CONTAINING PROTEIN 2-LIKE PROTEIN"/>
    <property type="match status" value="1"/>
</dbReference>
<reference evidence="9" key="1">
    <citation type="submission" date="2019-03" db="EMBL/GenBank/DDBJ databases">
        <title>Improved annotation for the trematode Fasciola hepatica.</title>
        <authorList>
            <person name="Choi Y.-J."/>
            <person name="Martin J."/>
            <person name="Mitreva M."/>
        </authorList>
    </citation>
    <scope>NUCLEOTIDE SEQUENCE [LARGE SCALE GENOMIC DNA]</scope>
</reference>
<dbReference type="Pfam" id="PF02759">
    <property type="entry name" value="RUN"/>
    <property type="match status" value="1"/>
</dbReference>
<dbReference type="SUPFAM" id="SSF57903">
    <property type="entry name" value="FYVE/PHD zinc finger"/>
    <property type="match status" value="1"/>
</dbReference>
<evidence type="ECO:0000313" key="10">
    <source>
        <dbReference type="Proteomes" id="UP000230066"/>
    </source>
</evidence>
<evidence type="ECO:0000259" key="7">
    <source>
        <dbReference type="PROSITE" id="PS50178"/>
    </source>
</evidence>
<evidence type="ECO:0000259" key="8">
    <source>
        <dbReference type="PROSITE" id="PS50826"/>
    </source>
</evidence>
<feature type="domain" description="FYVE-type" evidence="7">
    <location>
        <begin position="570"/>
        <end position="628"/>
    </location>
</feature>
<dbReference type="InterPro" id="IPR011011">
    <property type="entry name" value="Znf_FYVE_PHD"/>
</dbReference>
<dbReference type="EMBL" id="JXXN02000711">
    <property type="protein sequence ID" value="THD26535.1"/>
    <property type="molecule type" value="Genomic_DNA"/>
</dbReference>